<dbReference type="Proteomes" id="UP001064048">
    <property type="component" value="Chromosome 23"/>
</dbReference>
<comment type="caution">
    <text evidence="1">The sequence shown here is derived from an EMBL/GenBank/DDBJ whole genome shotgun (WGS) entry which is preliminary data.</text>
</comment>
<gene>
    <name evidence="1" type="ORF">MSG28_012927</name>
</gene>
<reference evidence="1 2" key="1">
    <citation type="journal article" date="2022" name="Genome Biol. Evol.">
        <title>The Spruce Budworm Genome: Reconstructing the Evolutionary History of Antifreeze Proteins.</title>
        <authorList>
            <person name="Beliveau C."/>
            <person name="Gagne P."/>
            <person name="Picq S."/>
            <person name="Vernygora O."/>
            <person name="Keeling C.I."/>
            <person name="Pinkney K."/>
            <person name="Doucet D."/>
            <person name="Wen F."/>
            <person name="Johnston J.S."/>
            <person name="Maaroufi H."/>
            <person name="Boyle B."/>
            <person name="Laroche J."/>
            <person name="Dewar K."/>
            <person name="Juretic N."/>
            <person name="Blackburn G."/>
            <person name="Nisole A."/>
            <person name="Brunet B."/>
            <person name="Brandao M."/>
            <person name="Lumley L."/>
            <person name="Duan J."/>
            <person name="Quan G."/>
            <person name="Lucarotti C.J."/>
            <person name="Roe A.D."/>
            <person name="Sperling F.A.H."/>
            <person name="Levesque R.C."/>
            <person name="Cusson M."/>
        </authorList>
    </citation>
    <scope>NUCLEOTIDE SEQUENCE [LARGE SCALE GENOMIC DNA]</scope>
    <source>
        <strain evidence="1">Glfc:IPQL:Cfum</strain>
    </source>
</reference>
<evidence type="ECO:0000313" key="1">
    <source>
        <dbReference type="EMBL" id="KAI8439060.1"/>
    </source>
</evidence>
<keyword evidence="2" id="KW-1185">Reference proteome</keyword>
<name>A0ACC0KRX7_CHOFU</name>
<proteinExistence type="predicted"/>
<evidence type="ECO:0000313" key="2">
    <source>
        <dbReference type="Proteomes" id="UP001064048"/>
    </source>
</evidence>
<protein>
    <submittedName>
        <fullName evidence="1">Uncharacterized protein</fullName>
    </submittedName>
</protein>
<accession>A0ACC0KRX7</accession>
<dbReference type="EMBL" id="CM046123">
    <property type="protein sequence ID" value="KAI8439060.1"/>
    <property type="molecule type" value="Genomic_DNA"/>
</dbReference>
<organism evidence="1 2">
    <name type="scientific">Choristoneura fumiferana</name>
    <name type="common">Spruce budworm moth</name>
    <name type="synonym">Archips fumiferana</name>
    <dbReference type="NCBI Taxonomy" id="7141"/>
    <lineage>
        <taxon>Eukaryota</taxon>
        <taxon>Metazoa</taxon>
        <taxon>Ecdysozoa</taxon>
        <taxon>Arthropoda</taxon>
        <taxon>Hexapoda</taxon>
        <taxon>Insecta</taxon>
        <taxon>Pterygota</taxon>
        <taxon>Neoptera</taxon>
        <taxon>Endopterygota</taxon>
        <taxon>Lepidoptera</taxon>
        <taxon>Glossata</taxon>
        <taxon>Ditrysia</taxon>
        <taxon>Tortricoidea</taxon>
        <taxon>Tortricidae</taxon>
        <taxon>Tortricinae</taxon>
        <taxon>Choristoneura</taxon>
    </lineage>
</organism>
<sequence length="114" mass="12675">MNAAKRKLGAKPYGGPDDGDTTTQRHFLIPTRMGSGNDTTKHSKPDRARPKSLWQQIPQAQRKLASPRRNLTLNVTLSTGAVHMDTIKSDLTDIILVPVMVGLQCMYNINNNNY</sequence>